<gene>
    <name evidence="2" type="ORF">RM543_01960</name>
</gene>
<evidence type="ECO:0000256" key="1">
    <source>
        <dbReference type="SAM" id="Phobius"/>
    </source>
</evidence>
<keyword evidence="1" id="KW-1133">Transmembrane helix</keyword>
<dbReference type="RefSeq" id="WP_311689110.1">
    <property type="nucleotide sequence ID" value="NZ_JAVRHL010000001.1"/>
</dbReference>
<dbReference type="InterPro" id="IPR008727">
    <property type="entry name" value="PAAR_motif"/>
</dbReference>
<dbReference type="Proteomes" id="UP001265259">
    <property type="component" value="Unassembled WGS sequence"/>
</dbReference>
<accession>A0ABU3DD04</accession>
<evidence type="ECO:0000313" key="3">
    <source>
        <dbReference type="Proteomes" id="UP001265259"/>
    </source>
</evidence>
<reference evidence="2 3" key="1">
    <citation type="submission" date="2023-09" db="EMBL/GenBank/DDBJ databases">
        <authorList>
            <person name="Rey-Velasco X."/>
        </authorList>
    </citation>
    <scope>NUCLEOTIDE SEQUENCE [LARGE SCALE GENOMIC DNA]</scope>
    <source>
        <strain evidence="2 3">F158</strain>
    </source>
</reference>
<proteinExistence type="predicted"/>
<organism evidence="2 3">
    <name type="scientific">Tropicimonas omnivorans</name>
    <dbReference type="NCBI Taxonomy" id="3075590"/>
    <lineage>
        <taxon>Bacteria</taxon>
        <taxon>Pseudomonadati</taxon>
        <taxon>Pseudomonadota</taxon>
        <taxon>Alphaproteobacteria</taxon>
        <taxon>Rhodobacterales</taxon>
        <taxon>Roseobacteraceae</taxon>
        <taxon>Tropicimonas</taxon>
    </lineage>
</organism>
<comment type="caution">
    <text evidence="2">The sequence shown here is derived from an EMBL/GenBank/DDBJ whole genome shotgun (WGS) entry which is preliminary data.</text>
</comment>
<dbReference type="Pfam" id="PF05488">
    <property type="entry name" value="PAAR_motif"/>
    <property type="match status" value="1"/>
</dbReference>
<dbReference type="Gene3D" id="2.60.200.60">
    <property type="match status" value="1"/>
</dbReference>
<name>A0ABU3DD04_9RHOB</name>
<dbReference type="EMBL" id="JAVRHL010000001">
    <property type="protein sequence ID" value="MDT0681434.1"/>
    <property type="molecule type" value="Genomic_DNA"/>
</dbReference>
<keyword evidence="1" id="KW-0472">Membrane</keyword>
<keyword evidence="3" id="KW-1185">Reference proteome</keyword>
<sequence>MLNFPAARMTDTHVCALCPAPAGPILPPCCPTVLTAKLPQARMTDRLLCIPPLPTGSDVIVFGSPTVLVGKLPAARMFDPVVKLGVIAKGEPTVLIGVMGISFPGTLGLLSTWMLRQLRDIVLKKLETFNDDDDDFEIEIFKNDWLKIGSVKWTSEAKAEGWLGKFSGKFEFVWVELDGVGHVDVPIIGGVGLAGKYQAVPVEVSLKGGIVHGADIEGKAGIAAAKGTAGGFIGSDPNNPAFEVGVAGNAFQAEAHGQAVLGEGGYYTGIGARGKAAAEVVSGDIYEEKNVAVTEDTTVSERTKASGALVTAGGEVGGWAVQNKETGRVHTGGTGEVKVGAGVGISGDVSEGKPYTDRGNRPI</sequence>
<feature type="transmembrane region" description="Helical" evidence="1">
    <location>
        <begin position="94"/>
        <end position="115"/>
    </location>
</feature>
<keyword evidence="1" id="KW-0812">Transmembrane</keyword>
<dbReference type="CDD" id="cd14738">
    <property type="entry name" value="PAAR_2"/>
    <property type="match status" value="1"/>
</dbReference>
<protein>
    <submittedName>
        <fullName evidence="2">PAAR domain-containing protein</fullName>
    </submittedName>
</protein>
<evidence type="ECO:0000313" key="2">
    <source>
        <dbReference type="EMBL" id="MDT0681434.1"/>
    </source>
</evidence>